<dbReference type="Pfam" id="PF00905">
    <property type="entry name" value="Transpeptidase"/>
    <property type="match status" value="1"/>
</dbReference>
<evidence type="ECO:0000256" key="6">
    <source>
        <dbReference type="ARBA" id="ARBA00023268"/>
    </source>
</evidence>
<evidence type="ECO:0000313" key="12">
    <source>
        <dbReference type="Proteomes" id="UP001595988"/>
    </source>
</evidence>
<dbReference type="Pfam" id="PF00041">
    <property type="entry name" value="fn3"/>
    <property type="match status" value="1"/>
</dbReference>
<evidence type="ECO:0000256" key="2">
    <source>
        <dbReference type="ARBA" id="ARBA00022670"/>
    </source>
</evidence>
<dbReference type="SUPFAM" id="SSF49265">
    <property type="entry name" value="Fibronectin type III"/>
    <property type="match status" value="1"/>
</dbReference>
<name>A0ABV9K205_9BACI</name>
<protein>
    <submittedName>
        <fullName evidence="11">PBP1A family penicillin-binding protein</fullName>
    </submittedName>
</protein>
<dbReference type="RefSeq" id="WP_193062173.1">
    <property type="nucleotide sequence ID" value="NZ_JBHSFT010000047.1"/>
</dbReference>
<keyword evidence="2" id="KW-0645">Protease</keyword>
<dbReference type="PROSITE" id="PS50853">
    <property type="entry name" value="FN3"/>
    <property type="match status" value="1"/>
</dbReference>
<dbReference type="Gene3D" id="1.10.3810.10">
    <property type="entry name" value="Biosynthetic peptidoglycan transglycosylase-like"/>
    <property type="match status" value="1"/>
</dbReference>
<feature type="compositionally biased region" description="Acidic residues" evidence="9">
    <location>
        <begin position="952"/>
        <end position="964"/>
    </location>
</feature>
<keyword evidence="6" id="KW-0511">Multifunctional enzyme</keyword>
<accession>A0ABV9K205</accession>
<comment type="catalytic activity">
    <reaction evidence="8">
        <text>[GlcNAc-(1-&gt;4)-Mur2Ac(oyl-L-Ala-gamma-D-Glu-L-Lys-D-Ala-D-Ala)](n)-di-trans,octa-cis-undecaprenyl diphosphate + beta-D-GlcNAc-(1-&gt;4)-Mur2Ac(oyl-L-Ala-gamma-D-Glu-L-Lys-D-Ala-D-Ala)-di-trans,octa-cis-undecaprenyl diphosphate = [GlcNAc-(1-&gt;4)-Mur2Ac(oyl-L-Ala-gamma-D-Glu-L-Lys-D-Ala-D-Ala)](n+1)-di-trans,octa-cis-undecaprenyl diphosphate + di-trans,octa-cis-undecaprenyl diphosphate + H(+)</text>
        <dbReference type="Rhea" id="RHEA:23708"/>
        <dbReference type="Rhea" id="RHEA-COMP:9602"/>
        <dbReference type="Rhea" id="RHEA-COMP:9603"/>
        <dbReference type="ChEBI" id="CHEBI:15378"/>
        <dbReference type="ChEBI" id="CHEBI:58405"/>
        <dbReference type="ChEBI" id="CHEBI:60033"/>
        <dbReference type="ChEBI" id="CHEBI:78435"/>
        <dbReference type="EC" id="2.4.99.28"/>
    </reaction>
</comment>
<evidence type="ECO:0000256" key="4">
    <source>
        <dbReference type="ARBA" id="ARBA00022679"/>
    </source>
</evidence>
<dbReference type="InterPro" id="IPR012338">
    <property type="entry name" value="Beta-lactam/transpept-like"/>
</dbReference>
<feature type="compositionally biased region" description="Acidic residues" evidence="9">
    <location>
        <begin position="870"/>
        <end position="935"/>
    </location>
</feature>
<dbReference type="SUPFAM" id="SSF53955">
    <property type="entry name" value="Lysozyme-like"/>
    <property type="match status" value="1"/>
</dbReference>
<sequence length="985" mass="107461">MADQTSQTRAARRKQQGKKTKKKKKQPIWKKIIKITLLLLLILFLSGTAVGAYWIATAPDIDEEQLTVPFASTLYDKNGDQFANLSSDEKRQEVRFEELPDLLIDAVTATEDVRFFDHNGIDVRRIGGAIRGNFTGGFGSQGASTITQQVVERAFLSNEKKISIKVQEMWMAMKLERQYSKEEIMEMYLNSIFYGSHSYGVAQAAETYFGKEDLNDLTLPEAAILAGLPQRPTAYNPFENPELTEERMNTVLNLMVRHGKITEAEADEARSVDVTSLLTEDRPDPTPYDAFIDQVRQEIDEKLDDVELDADGLKVYTTLDPDAQPYVESLLDEEESSISYPDNTQGAMVVLDTQSGAIQAIGGSLNNEGGFNYATRGTTQAGSTAKPIMSYGPAIEYNQMSTYHQLDDEGPYEIEGSNPIRNATRTYNGWVTARYALQQSLNVPAVKLMEEVGPENSKEFAENLGFEFDSDYLDLREAIGGTETEVTPMQMAGAYSAFGNEGNYTEPYAVTKVEFSDGREIDLTPESEQVMEDYTAYMVTDMLKSVVSSGTGTNAAVPGLDVAGKTGTTTMDGQEGSRDAWFVGYTTNYTIAAWTGGYDSEGGGRVPLQDTTLSQQIFRQTMSHLSEGIDTPDFTRPDSVVELAIEKGTNPAALASDSTPSDSKVTELFVKGHEPSQVSERYEELDAVSGLSGSYNEDNNSIEVSWDYDTDSEEDVNFDVSASIDGGSMQSLSSTSDTSMEISDVEEGAEYTIQVIAERGSLSSDPATTTVQVPGGEDDEEEEEDEEIPGVSGLSAEYDGNETINVSWGYDGPSANFEVSVNGDTENVGSNSINVSGVTPGDYNISVTPISEENSDLRGPSSSTSVTVPEAEEEEDEEETEEEEPPEDENEEESESDSGSESDSDSGSDSESDSSEDTNTDDNDSNNGNEEENNDSSDNGDSNGDSDNQEAPQEESNSDEESTDDPAPQNESDNNNGNDEENTEE</sequence>
<evidence type="ECO:0000256" key="1">
    <source>
        <dbReference type="ARBA" id="ARBA00022645"/>
    </source>
</evidence>
<evidence type="ECO:0000256" key="8">
    <source>
        <dbReference type="ARBA" id="ARBA00049902"/>
    </source>
</evidence>
<dbReference type="InterPro" id="IPR036950">
    <property type="entry name" value="PBP_transglycosylase"/>
</dbReference>
<proteinExistence type="predicted"/>
<dbReference type="PANTHER" id="PTHR32282">
    <property type="entry name" value="BINDING PROTEIN TRANSPEPTIDASE, PUTATIVE-RELATED"/>
    <property type="match status" value="1"/>
</dbReference>
<feature type="compositionally biased region" description="Basic residues" evidence="9">
    <location>
        <begin position="10"/>
        <end position="23"/>
    </location>
</feature>
<dbReference type="InterPro" id="IPR001264">
    <property type="entry name" value="Glyco_trans_51"/>
</dbReference>
<dbReference type="InterPro" id="IPR001460">
    <property type="entry name" value="PCN-bd_Tpept"/>
</dbReference>
<dbReference type="CDD" id="cd00063">
    <property type="entry name" value="FN3"/>
    <property type="match status" value="1"/>
</dbReference>
<dbReference type="Gene3D" id="3.40.710.10">
    <property type="entry name" value="DD-peptidase/beta-lactamase superfamily"/>
    <property type="match status" value="1"/>
</dbReference>
<feature type="domain" description="Fibronectin type-III" evidence="10">
    <location>
        <begin position="687"/>
        <end position="778"/>
    </location>
</feature>
<keyword evidence="1" id="KW-0121">Carboxypeptidase</keyword>
<organism evidence="11 12">
    <name type="scientific">Oceanobacillus aidingensis</name>
    <dbReference type="NCBI Taxonomy" id="645964"/>
    <lineage>
        <taxon>Bacteria</taxon>
        <taxon>Bacillati</taxon>
        <taxon>Bacillota</taxon>
        <taxon>Bacilli</taxon>
        <taxon>Bacillales</taxon>
        <taxon>Bacillaceae</taxon>
        <taxon>Oceanobacillus</taxon>
    </lineage>
</organism>
<evidence type="ECO:0000256" key="7">
    <source>
        <dbReference type="ARBA" id="ARBA00034000"/>
    </source>
</evidence>
<reference evidence="12" key="1">
    <citation type="journal article" date="2019" name="Int. J. Syst. Evol. Microbiol.">
        <title>The Global Catalogue of Microorganisms (GCM) 10K type strain sequencing project: providing services to taxonomists for standard genome sequencing and annotation.</title>
        <authorList>
            <consortium name="The Broad Institute Genomics Platform"/>
            <consortium name="The Broad Institute Genome Sequencing Center for Infectious Disease"/>
            <person name="Wu L."/>
            <person name="Ma J."/>
        </authorList>
    </citation>
    <scope>NUCLEOTIDE SEQUENCE [LARGE SCALE GENOMIC DNA]</scope>
    <source>
        <strain evidence="12">CCUG 37257</strain>
    </source>
</reference>
<dbReference type="InterPro" id="IPR023346">
    <property type="entry name" value="Lysozyme-like_dom_sf"/>
</dbReference>
<keyword evidence="5" id="KW-0378">Hydrolase</keyword>
<dbReference type="PANTHER" id="PTHR32282:SF29">
    <property type="entry name" value="PENICILLIN-BINDING PROTEIN 1A"/>
    <property type="match status" value="1"/>
</dbReference>
<evidence type="ECO:0000256" key="5">
    <source>
        <dbReference type="ARBA" id="ARBA00022801"/>
    </source>
</evidence>
<dbReference type="InterPro" id="IPR013783">
    <property type="entry name" value="Ig-like_fold"/>
</dbReference>
<dbReference type="EMBL" id="JBHSFT010000047">
    <property type="protein sequence ID" value="MFC4664107.1"/>
    <property type="molecule type" value="Genomic_DNA"/>
</dbReference>
<evidence type="ECO:0000256" key="9">
    <source>
        <dbReference type="SAM" id="MobiDB-lite"/>
    </source>
</evidence>
<dbReference type="SUPFAM" id="SSF56601">
    <property type="entry name" value="beta-lactamase/transpeptidase-like"/>
    <property type="match status" value="1"/>
</dbReference>
<keyword evidence="12" id="KW-1185">Reference proteome</keyword>
<feature type="compositionally biased region" description="Polar residues" evidence="9">
    <location>
        <begin position="817"/>
        <end position="837"/>
    </location>
</feature>
<dbReference type="InterPro" id="IPR003961">
    <property type="entry name" value="FN3_dom"/>
</dbReference>
<dbReference type="Gene3D" id="2.60.40.10">
    <property type="entry name" value="Immunoglobulins"/>
    <property type="match status" value="1"/>
</dbReference>
<keyword evidence="4" id="KW-0808">Transferase</keyword>
<feature type="compositionally biased region" description="Acidic residues" evidence="9">
    <location>
        <begin position="776"/>
        <end position="788"/>
    </location>
</feature>
<dbReference type="InterPro" id="IPR036116">
    <property type="entry name" value="FN3_sf"/>
</dbReference>
<evidence type="ECO:0000259" key="10">
    <source>
        <dbReference type="PROSITE" id="PS50853"/>
    </source>
</evidence>
<dbReference type="Proteomes" id="UP001595988">
    <property type="component" value="Unassembled WGS sequence"/>
</dbReference>
<dbReference type="SMART" id="SM00060">
    <property type="entry name" value="FN3"/>
    <property type="match status" value="2"/>
</dbReference>
<feature type="region of interest" description="Disordered" evidence="9">
    <location>
        <begin position="758"/>
        <end position="985"/>
    </location>
</feature>
<keyword evidence="3" id="KW-0328">Glycosyltransferase</keyword>
<feature type="compositionally biased region" description="Polar residues" evidence="9">
    <location>
        <begin position="761"/>
        <end position="772"/>
    </location>
</feature>
<dbReference type="Pfam" id="PF00912">
    <property type="entry name" value="Transgly"/>
    <property type="match status" value="1"/>
</dbReference>
<dbReference type="NCBIfam" id="TIGR02074">
    <property type="entry name" value="PBP_1a_fam"/>
    <property type="match status" value="1"/>
</dbReference>
<comment type="caution">
    <text evidence="11">The sequence shown here is derived from an EMBL/GenBank/DDBJ whole genome shotgun (WGS) entry which is preliminary data.</text>
</comment>
<evidence type="ECO:0000256" key="3">
    <source>
        <dbReference type="ARBA" id="ARBA00022676"/>
    </source>
</evidence>
<feature type="compositionally biased region" description="Low complexity" evidence="9">
    <location>
        <begin position="936"/>
        <end position="946"/>
    </location>
</feature>
<evidence type="ECO:0000313" key="11">
    <source>
        <dbReference type="EMBL" id="MFC4664107.1"/>
    </source>
</evidence>
<dbReference type="InterPro" id="IPR050396">
    <property type="entry name" value="Glycosyltr_51/Transpeptidase"/>
</dbReference>
<feature type="region of interest" description="Disordered" evidence="9">
    <location>
        <begin position="1"/>
        <end position="23"/>
    </location>
</feature>
<gene>
    <name evidence="11" type="ORF">ACFO3P_18160</name>
</gene>
<comment type="catalytic activity">
    <reaction evidence="7">
        <text>Preferential cleavage: (Ac)2-L-Lys-D-Ala-|-D-Ala. Also transpeptidation of peptidyl-alanyl moieties that are N-acyl substituents of D-alanine.</text>
        <dbReference type="EC" id="3.4.16.4"/>
    </reaction>
</comment>